<evidence type="ECO:0000256" key="7">
    <source>
        <dbReference type="PROSITE-ProRule" id="PRU00703"/>
    </source>
</evidence>
<dbReference type="Pfam" id="PF00571">
    <property type="entry name" value="CBS"/>
    <property type="match status" value="2"/>
</dbReference>
<keyword evidence="5 7" id="KW-0129">CBS domain</keyword>
<dbReference type="eggNOG" id="KOG1764">
    <property type="taxonomic scope" value="Eukaryota"/>
</dbReference>
<evidence type="ECO:0000313" key="12">
    <source>
        <dbReference type="Proteomes" id="UP000182444"/>
    </source>
</evidence>
<dbReference type="GO" id="GO:0004865">
    <property type="term" value="F:protein serine/threonine phosphatase inhibitor activity"/>
    <property type="evidence" value="ECO:0007669"/>
    <property type="project" value="TreeGrafter"/>
</dbReference>
<organism evidence="10 12">
    <name type="scientific">Yarrowia lipolytica</name>
    <name type="common">Candida lipolytica</name>
    <dbReference type="NCBI Taxonomy" id="4952"/>
    <lineage>
        <taxon>Eukaryota</taxon>
        <taxon>Fungi</taxon>
        <taxon>Dikarya</taxon>
        <taxon>Ascomycota</taxon>
        <taxon>Saccharomycotina</taxon>
        <taxon>Dipodascomycetes</taxon>
        <taxon>Dipodascales</taxon>
        <taxon>Dipodascales incertae sedis</taxon>
        <taxon>Yarrowia</taxon>
    </lineage>
</organism>
<name>A0A1H6PYL6_YARLL</name>
<dbReference type="GO" id="GO:0005737">
    <property type="term" value="C:cytoplasm"/>
    <property type="evidence" value="ECO:0007669"/>
    <property type="project" value="UniProtKB-SubCell"/>
</dbReference>
<evidence type="ECO:0000256" key="4">
    <source>
        <dbReference type="ARBA" id="ARBA00022737"/>
    </source>
</evidence>
<keyword evidence="4" id="KW-0677">Repeat</keyword>
<gene>
    <name evidence="11" type="ORF">B0I71DRAFT_128148</name>
    <name evidence="10" type="ORF">YALI1_E20596g</name>
</gene>
<comment type="similarity">
    <text evidence="2 6">Belongs to the SDS23 family.</text>
</comment>
<dbReference type="PANTHER" id="PTHR13780:SF36">
    <property type="entry name" value="CBS DOMAIN-CONTAINING PROTEIN"/>
    <property type="match status" value="1"/>
</dbReference>
<dbReference type="Proteomes" id="UP000256601">
    <property type="component" value="Unassembled WGS sequence"/>
</dbReference>
<dbReference type="InterPro" id="IPR016711">
    <property type="entry name" value="Ssd23"/>
</dbReference>
<evidence type="ECO:0000256" key="1">
    <source>
        <dbReference type="ARBA" id="ARBA00004496"/>
    </source>
</evidence>
<dbReference type="EMBL" id="KZ858957">
    <property type="protein sequence ID" value="RDW27981.1"/>
    <property type="molecule type" value="Genomic_DNA"/>
</dbReference>
<sequence length="505" mass="54462">MDKENASVEKAPTTPSLAVPAPSQASPQSPQAALSPSNSSIQATFARARKGSHASQMERPNNRDFAIPASPTVGESSIAELVTAPPAVTPSRSRSSSAASNNQAAMSPVFPAYDDSNAKHYRRWEDDRLDLMVQPDKLVFVEGDTPVEKAFDKLVENHFTSLPVRTAPEHKSVSHSFDYADLNAYLLLVMGYVDAADTTPEALENVKKARSGQPVPVNFVAGLGAKDPFICVPRDSTLATAVEILGSGVHRFAVTEGPASDAVIGILSQRRTVRYIWENGRLFKTLEPLFQTPLTDLGLAQPNPNVLTIGGDEYVIAALRKMNAQNVSSLAVVDASNNLLGNISVVDVRLVSKSSQSHLLKATCAHFLSVILNARGLEDGKDSFPVFHVTPQTSYGRTIAKMVATNAHRLWVVQPDVPSPQPSTPSGQPASKTHGPSHHAAHNGKLIGVVSLTDILNVLGRHAGNSDLDPHFARRNRRRSSSSSVRSRSSYEQFRRSISIDRGQR</sequence>
<dbReference type="OMA" id="DWTQISI"/>
<dbReference type="Gene3D" id="3.10.580.10">
    <property type="entry name" value="CBS-domain"/>
    <property type="match status" value="2"/>
</dbReference>
<comment type="subcellular location">
    <subcellularLocation>
        <location evidence="1 6">Cytoplasm</location>
    </subcellularLocation>
</comment>
<evidence type="ECO:0000259" key="9">
    <source>
        <dbReference type="PROSITE" id="PS51371"/>
    </source>
</evidence>
<dbReference type="VEuPathDB" id="FungiDB:YALI1_E20596g"/>
<dbReference type="OrthoDB" id="449052at2759"/>
<dbReference type="GO" id="GO:0042149">
    <property type="term" value="P:cellular response to glucose starvation"/>
    <property type="evidence" value="ECO:0007669"/>
    <property type="project" value="UniProtKB-UniRule"/>
</dbReference>
<dbReference type="Proteomes" id="UP000182444">
    <property type="component" value="Chromosome 1E"/>
</dbReference>
<dbReference type="InterPro" id="IPR000644">
    <property type="entry name" value="CBS_dom"/>
</dbReference>
<dbReference type="SUPFAM" id="SSF54631">
    <property type="entry name" value="CBS-domain pair"/>
    <property type="match status" value="2"/>
</dbReference>
<reference evidence="11 13" key="2">
    <citation type="submission" date="2018-07" db="EMBL/GenBank/DDBJ databases">
        <title>Draft Genome Assemblies for Five Robust Yarrowia lipolytica Strains Exhibiting High Lipid Production and Pentose Sugar Utilization and Sugar Alcohol Secretion from Undetoxified Lignocellulosic Biomass Hydrolysates.</title>
        <authorList>
            <consortium name="DOE Joint Genome Institute"/>
            <person name="Walker C."/>
            <person name="Ryu S."/>
            <person name="Na H."/>
            <person name="Zane M."/>
            <person name="LaButti K."/>
            <person name="Lipzen A."/>
            <person name="Haridas S."/>
            <person name="Barry K."/>
            <person name="Grigoriev I.V."/>
            <person name="Quarterman J."/>
            <person name="Slininger P."/>
            <person name="Dien B."/>
            <person name="Trinh C.T."/>
        </authorList>
    </citation>
    <scope>NUCLEOTIDE SEQUENCE [LARGE SCALE GENOMIC DNA]</scope>
    <source>
        <strain evidence="11 13">YB392</strain>
    </source>
</reference>
<reference evidence="10 12" key="1">
    <citation type="journal article" date="2016" name="PLoS ONE">
        <title>Sequence Assembly of Yarrowia lipolytica Strain W29/CLIB89 Shows Transposable Element Diversity.</title>
        <authorList>
            <person name="Magnan C."/>
            <person name="Yu J."/>
            <person name="Chang I."/>
            <person name="Jahn E."/>
            <person name="Kanomata Y."/>
            <person name="Wu J."/>
            <person name="Zeller M."/>
            <person name="Oakes M."/>
            <person name="Baldi P."/>
            <person name="Sandmeyer S."/>
        </authorList>
    </citation>
    <scope>NUCLEOTIDE SEQUENCE [LARGE SCALE GENOMIC DNA]</scope>
    <source>
        <strain evidence="10">CLIB89</strain>
        <strain evidence="12">CLIB89(W29)</strain>
    </source>
</reference>
<protein>
    <submittedName>
        <fullName evidence="11">Protein SDS23</fullName>
    </submittedName>
</protein>
<comment type="function">
    <text evidence="6">Involved in DNA replication and cell separation.</text>
</comment>
<dbReference type="RefSeq" id="XP_504058.1">
    <property type="nucleotide sequence ID" value="XM_504058.1"/>
</dbReference>
<dbReference type="GeneID" id="2911665"/>
<evidence type="ECO:0000256" key="8">
    <source>
        <dbReference type="SAM" id="MobiDB-lite"/>
    </source>
</evidence>
<feature type="compositionally biased region" description="Basic and acidic residues" evidence="8">
    <location>
        <begin position="493"/>
        <end position="505"/>
    </location>
</feature>
<dbReference type="InterPro" id="IPR050511">
    <property type="entry name" value="AMPK_gamma/SDS23_families"/>
</dbReference>
<keyword evidence="3 6" id="KW-0963">Cytoplasm</keyword>
<evidence type="ECO:0000313" key="11">
    <source>
        <dbReference type="EMBL" id="RDW27981.1"/>
    </source>
</evidence>
<dbReference type="PIRSF" id="PIRSF018148">
    <property type="entry name" value="UCP018148_CBS_YBR214w"/>
    <property type="match status" value="1"/>
</dbReference>
<feature type="compositionally biased region" description="Low complexity" evidence="8">
    <location>
        <begin position="481"/>
        <end position="490"/>
    </location>
</feature>
<feature type="region of interest" description="Disordered" evidence="8">
    <location>
        <begin position="1"/>
        <end position="70"/>
    </location>
</feature>
<dbReference type="PROSITE" id="PS51371">
    <property type="entry name" value="CBS"/>
    <property type="match status" value="2"/>
</dbReference>
<evidence type="ECO:0000256" key="3">
    <source>
        <dbReference type="ARBA" id="ARBA00022490"/>
    </source>
</evidence>
<dbReference type="SMR" id="A0A1H6PYL6"/>
<dbReference type="SMART" id="SM00116">
    <property type="entry name" value="CBS"/>
    <property type="match status" value="4"/>
</dbReference>
<proteinExistence type="inferred from homology"/>
<evidence type="ECO:0000256" key="5">
    <source>
        <dbReference type="ARBA" id="ARBA00023122"/>
    </source>
</evidence>
<dbReference type="EMBL" id="CP017557">
    <property type="protein sequence ID" value="AOW05541.1"/>
    <property type="molecule type" value="Genomic_DNA"/>
</dbReference>
<dbReference type="CDD" id="cd02205">
    <property type="entry name" value="CBS_pair_SF"/>
    <property type="match status" value="2"/>
</dbReference>
<feature type="domain" description="CBS" evidence="9">
    <location>
        <begin position="302"/>
        <end position="360"/>
    </location>
</feature>
<evidence type="ECO:0000256" key="6">
    <source>
        <dbReference type="PIRNR" id="PIRNR018148"/>
    </source>
</evidence>
<dbReference type="GO" id="GO:0030071">
    <property type="term" value="P:regulation of mitotic metaphase/anaphase transition"/>
    <property type="evidence" value="ECO:0007669"/>
    <property type="project" value="InterPro"/>
</dbReference>
<feature type="domain" description="CBS" evidence="9">
    <location>
        <begin position="225"/>
        <end position="282"/>
    </location>
</feature>
<dbReference type="VEuPathDB" id="FungiDB:YALI0_E17325g"/>
<feature type="region of interest" description="Disordered" evidence="8">
    <location>
        <begin position="414"/>
        <end position="441"/>
    </location>
</feature>
<evidence type="ECO:0000256" key="2">
    <source>
        <dbReference type="ARBA" id="ARBA00006624"/>
    </source>
</evidence>
<dbReference type="KEGG" id="yli:2911665"/>
<dbReference type="AlphaFoldDB" id="A0A1H6PYL6"/>
<accession>A0A1H6PYL6</accession>
<dbReference type="PANTHER" id="PTHR13780">
    <property type="entry name" value="AMP-ACTIVATED PROTEIN KINASE, GAMMA REGULATORY SUBUNIT"/>
    <property type="match status" value="1"/>
</dbReference>
<evidence type="ECO:0000313" key="13">
    <source>
        <dbReference type="Proteomes" id="UP000256601"/>
    </source>
</evidence>
<feature type="region of interest" description="Disordered" evidence="8">
    <location>
        <begin position="85"/>
        <end position="104"/>
    </location>
</feature>
<feature type="region of interest" description="Disordered" evidence="8">
    <location>
        <begin position="464"/>
        <end position="505"/>
    </location>
</feature>
<dbReference type="InterPro" id="IPR046342">
    <property type="entry name" value="CBS_dom_sf"/>
</dbReference>
<evidence type="ECO:0000313" key="10">
    <source>
        <dbReference type="EMBL" id="AOW05541.1"/>
    </source>
</evidence>
<feature type="compositionally biased region" description="Low complexity" evidence="8">
    <location>
        <begin position="15"/>
        <end position="40"/>
    </location>
</feature>